<dbReference type="RefSeq" id="WP_239152684.1">
    <property type="nucleotide sequence ID" value="NZ_BOPF01000006.1"/>
</dbReference>
<protein>
    <submittedName>
        <fullName evidence="6">DNA-binding response regulator</fullName>
    </submittedName>
</protein>
<name>A0A8J3YIP4_9ACTN</name>
<dbReference type="Proteomes" id="UP000619260">
    <property type="component" value="Unassembled WGS sequence"/>
</dbReference>
<dbReference type="GO" id="GO:0000160">
    <property type="term" value="P:phosphorelay signal transduction system"/>
    <property type="evidence" value="ECO:0007669"/>
    <property type="project" value="InterPro"/>
</dbReference>
<evidence type="ECO:0000259" key="5">
    <source>
        <dbReference type="PROSITE" id="PS50110"/>
    </source>
</evidence>
<evidence type="ECO:0000313" key="6">
    <source>
        <dbReference type="EMBL" id="GIJ45137.1"/>
    </source>
</evidence>
<dbReference type="AlphaFoldDB" id="A0A8J3YIP4"/>
<sequence length="215" mass="22626">MASPVELVIVDDHPLFVHGLELLLGPASDGRLSVTGVTADPASAAALVRRCRPQIVLVDLVMPQPGGIRAIAAIRRAEPGVRVVALSGTADVELIAQALRAGASGFLPKTARPDELVAPLLAMTEGWSVLPTSVLADLAGEPRPPVRGTFRLTGEQRLLWRLVASGATTAEIALQLHVSERTVKRLVSRLLRLLGVTTRAEAAAMAGRAGILDER</sequence>
<dbReference type="Pfam" id="PF00196">
    <property type="entry name" value="GerE"/>
    <property type="match status" value="1"/>
</dbReference>
<dbReference type="PRINTS" id="PR00038">
    <property type="entry name" value="HTHLUXR"/>
</dbReference>
<feature type="domain" description="Response regulatory" evidence="5">
    <location>
        <begin position="6"/>
        <end position="124"/>
    </location>
</feature>
<dbReference type="InterPro" id="IPR058245">
    <property type="entry name" value="NreC/VraR/RcsB-like_REC"/>
</dbReference>
<reference evidence="6" key="1">
    <citation type="submission" date="2021-01" db="EMBL/GenBank/DDBJ databases">
        <title>Whole genome shotgun sequence of Virgisporangium aliadipatigenens NBRC 105644.</title>
        <authorList>
            <person name="Komaki H."/>
            <person name="Tamura T."/>
        </authorList>
    </citation>
    <scope>NUCLEOTIDE SEQUENCE</scope>
    <source>
        <strain evidence="6">NBRC 105644</strain>
    </source>
</reference>
<dbReference type="PROSITE" id="PS50043">
    <property type="entry name" value="HTH_LUXR_2"/>
    <property type="match status" value="1"/>
</dbReference>
<keyword evidence="1 3" id="KW-0597">Phosphoprotein</keyword>
<dbReference type="InterPro" id="IPR039420">
    <property type="entry name" value="WalR-like"/>
</dbReference>
<dbReference type="SUPFAM" id="SSF46894">
    <property type="entry name" value="C-terminal effector domain of the bipartite response regulators"/>
    <property type="match status" value="1"/>
</dbReference>
<evidence type="ECO:0000256" key="2">
    <source>
        <dbReference type="ARBA" id="ARBA00023125"/>
    </source>
</evidence>
<proteinExistence type="predicted"/>
<dbReference type="GO" id="GO:0006355">
    <property type="term" value="P:regulation of DNA-templated transcription"/>
    <property type="evidence" value="ECO:0007669"/>
    <property type="project" value="InterPro"/>
</dbReference>
<feature type="modified residue" description="4-aspartylphosphate" evidence="3">
    <location>
        <position position="59"/>
    </location>
</feature>
<evidence type="ECO:0000259" key="4">
    <source>
        <dbReference type="PROSITE" id="PS50043"/>
    </source>
</evidence>
<dbReference type="GO" id="GO:0003677">
    <property type="term" value="F:DNA binding"/>
    <property type="evidence" value="ECO:0007669"/>
    <property type="project" value="UniProtKB-KW"/>
</dbReference>
<dbReference type="Pfam" id="PF00072">
    <property type="entry name" value="Response_reg"/>
    <property type="match status" value="1"/>
</dbReference>
<dbReference type="SMART" id="SM00448">
    <property type="entry name" value="REC"/>
    <property type="match status" value="1"/>
</dbReference>
<evidence type="ECO:0000256" key="3">
    <source>
        <dbReference type="PROSITE-ProRule" id="PRU00169"/>
    </source>
</evidence>
<accession>A0A8J3YIP4</accession>
<dbReference type="CDD" id="cd17535">
    <property type="entry name" value="REC_NarL-like"/>
    <property type="match status" value="1"/>
</dbReference>
<dbReference type="InterPro" id="IPR016032">
    <property type="entry name" value="Sig_transdc_resp-reg_C-effctor"/>
</dbReference>
<dbReference type="InterPro" id="IPR000792">
    <property type="entry name" value="Tscrpt_reg_LuxR_C"/>
</dbReference>
<dbReference type="PANTHER" id="PTHR43214:SF43">
    <property type="entry name" value="TWO-COMPONENT RESPONSE REGULATOR"/>
    <property type="match status" value="1"/>
</dbReference>
<gene>
    <name evidence="6" type="ORF">Val02_20230</name>
</gene>
<dbReference type="SMART" id="SM00421">
    <property type="entry name" value="HTH_LUXR"/>
    <property type="match status" value="1"/>
</dbReference>
<keyword evidence="7" id="KW-1185">Reference proteome</keyword>
<dbReference type="SUPFAM" id="SSF52172">
    <property type="entry name" value="CheY-like"/>
    <property type="match status" value="1"/>
</dbReference>
<dbReference type="EMBL" id="BOPF01000006">
    <property type="protein sequence ID" value="GIJ45137.1"/>
    <property type="molecule type" value="Genomic_DNA"/>
</dbReference>
<dbReference type="InterPro" id="IPR011006">
    <property type="entry name" value="CheY-like_superfamily"/>
</dbReference>
<comment type="caution">
    <text evidence="6">The sequence shown here is derived from an EMBL/GenBank/DDBJ whole genome shotgun (WGS) entry which is preliminary data.</text>
</comment>
<dbReference type="InterPro" id="IPR001789">
    <property type="entry name" value="Sig_transdc_resp-reg_receiver"/>
</dbReference>
<feature type="domain" description="HTH luxR-type" evidence="4">
    <location>
        <begin position="145"/>
        <end position="210"/>
    </location>
</feature>
<dbReference type="PANTHER" id="PTHR43214">
    <property type="entry name" value="TWO-COMPONENT RESPONSE REGULATOR"/>
    <property type="match status" value="1"/>
</dbReference>
<dbReference type="PROSITE" id="PS50110">
    <property type="entry name" value="RESPONSE_REGULATORY"/>
    <property type="match status" value="1"/>
</dbReference>
<organism evidence="6 7">
    <name type="scientific">Virgisporangium aliadipatigenens</name>
    <dbReference type="NCBI Taxonomy" id="741659"/>
    <lineage>
        <taxon>Bacteria</taxon>
        <taxon>Bacillati</taxon>
        <taxon>Actinomycetota</taxon>
        <taxon>Actinomycetes</taxon>
        <taxon>Micromonosporales</taxon>
        <taxon>Micromonosporaceae</taxon>
        <taxon>Virgisporangium</taxon>
    </lineage>
</organism>
<dbReference type="Gene3D" id="3.40.50.2300">
    <property type="match status" value="1"/>
</dbReference>
<evidence type="ECO:0000313" key="7">
    <source>
        <dbReference type="Proteomes" id="UP000619260"/>
    </source>
</evidence>
<evidence type="ECO:0000256" key="1">
    <source>
        <dbReference type="ARBA" id="ARBA00022553"/>
    </source>
</evidence>
<keyword evidence="2 6" id="KW-0238">DNA-binding</keyword>